<evidence type="ECO:0000313" key="3">
    <source>
        <dbReference type="Proteomes" id="UP001140949"/>
    </source>
</evidence>
<comment type="caution">
    <text evidence="2">The sequence shown here is derived from an EMBL/GenBank/DDBJ whole genome shotgun (WGS) entry which is preliminary data.</text>
</comment>
<feature type="compositionally biased region" description="Basic and acidic residues" evidence="1">
    <location>
        <begin position="27"/>
        <end position="37"/>
    </location>
</feature>
<dbReference type="AlphaFoldDB" id="A0AAX6HE99"/>
<feature type="region of interest" description="Disordered" evidence="1">
    <location>
        <begin position="1"/>
        <end position="74"/>
    </location>
</feature>
<gene>
    <name evidence="2" type="ORF">M6B38_315925</name>
</gene>
<evidence type="ECO:0000256" key="1">
    <source>
        <dbReference type="SAM" id="MobiDB-lite"/>
    </source>
</evidence>
<protein>
    <submittedName>
        <fullName evidence="2">Pollen-specific leucine-rich repeat extensin-like protein 4</fullName>
    </submittedName>
</protein>
<reference evidence="2" key="2">
    <citation type="submission" date="2023-04" db="EMBL/GenBank/DDBJ databases">
        <authorList>
            <person name="Bruccoleri R.E."/>
            <person name="Oakeley E.J."/>
            <person name="Faust A.-M."/>
            <person name="Dessus-Babus S."/>
            <person name="Altorfer M."/>
            <person name="Burckhardt D."/>
            <person name="Oertli M."/>
            <person name="Naumann U."/>
            <person name="Petersen F."/>
            <person name="Wong J."/>
        </authorList>
    </citation>
    <scope>NUCLEOTIDE SEQUENCE</scope>
    <source>
        <strain evidence="2">GSM-AAB239-AS_SAM_17_03QT</strain>
        <tissue evidence="2">Leaf</tissue>
    </source>
</reference>
<proteinExistence type="predicted"/>
<accession>A0AAX6HE99</accession>
<sequence length="74" mass="7325">MGHGGARSTGINEWSTGGIGPGGRPVDLARRGRDGDFRSGGSDGCRSGGSSTEGHGGEWVKEVGHAPVSGGYIG</sequence>
<dbReference type="EMBL" id="JANAVB010010198">
    <property type="protein sequence ID" value="KAJ6839193.1"/>
    <property type="molecule type" value="Genomic_DNA"/>
</dbReference>
<name>A0AAX6HE99_IRIPA</name>
<organism evidence="2 3">
    <name type="scientific">Iris pallida</name>
    <name type="common">Sweet iris</name>
    <dbReference type="NCBI Taxonomy" id="29817"/>
    <lineage>
        <taxon>Eukaryota</taxon>
        <taxon>Viridiplantae</taxon>
        <taxon>Streptophyta</taxon>
        <taxon>Embryophyta</taxon>
        <taxon>Tracheophyta</taxon>
        <taxon>Spermatophyta</taxon>
        <taxon>Magnoliopsida</taxon>
        <taxon>Liliopsida</taxon>
        <taxon>Asparagales</taxon>
        <taxon>Iridaceae</taxon>
        <taxon>Iridoideae</taxon>
        <taxon>Irideae</taxon>
        <taxon>Iris</taxon>
    </lineage>
</organism>
<evidence type="ECO:0000313" key="2">
    <source>
        <dbReference type="EMBL" id="KAJ6839193.1"/>
    </source>
</evidence>
<dbReference type="Proteomes" id="UP001140949">
    <property type="component" value="Unassembled WGS sequence"/>
</dbReference>
<keyword evidence="3" id="KW-1185">Reference proteome</keyword>
<feature type="compositionally biased region" description="Basic and acidic residues" evidence="1">
    <location>
        <begin position="55"/>
        <end position="64"/>
    </location>
</feature>
<reference evidence="2" key="1">
    <citation type="journal article" date="2023" name="GigaByte">
        <title>Genome assembly of the bearded iris, Iris pallida Lam.</title>
        <authorList>
            <person name="Bruccoleri R.E."/>
            <person name="Oakeley E.J."/>
            <person name="Faust A.M.E."/>
            <person name="Altorfer M."/>
            <person name="Dessus-Babus S."/>
            <person name="Burckhardt D."/>
            <person name="Oertli M."/>
            <person name="Naumann U."/>
            <person name="Petersen F."/>
            <person name="Wong J."/>
        </authorList>
    </citation>
    <scope>NUCLEOTIDE SEQUENCE</scope>
    <source>
        <strain evidence="2">GSM-AAB239-AS_SAM_17_03QT</strain>
    </source>
</reference>